<dbReference type="GO" id="GO:0045454">
    <property type="term" value="P:cell redox homeostasis"/>
    <property type="evidence" value="ECO:0007669"/>
    <property type="project" value="TreeGrafter"/>
</dbReference>
<keyword evidence="1" id="KW-0575">Peroxidase</keyword>
<protein>
    <recommendedName>
        <fullName evidence="6">Alkyl hydroperoxide reductase subunit C/ Thiol specific antioxidant domain-containing protein</fullName>
    </recommendedName>
</protein>
<dbReference type="InterPro" id="IPR000866">
    <property type="entry name" value="AhpC/TSA"/>
</dbReference>
<evidence type="ECO:0000259" key="6">
    <source>
        <dbReference type="Pfam" id="PF00578"/>
    </source>
</evidence>
<evidence type="ECO:0000256" key="1">
    <source>
        <dbReference type="ARBA" id="ARBA00022559"/>
    </source>
</evidence>
<dbReference type="SUPFAM" id="SSF52833">
    <property type="entry name" value="Thioredoxin-like"/>
    <property type="match status" value="1"/>
</dbReference>
<proteinExistence type="predicted"/>
<accession>A0A381WZU5</accession>
<dbReference type="InterPro" id="IPR050924">
    <property type="entry name" value="Peroxiredoxin_BCP/PrxQ"/>
</dbReference>
<dbReference type="EMBL" id="UINC01013436">
    <property type="protein sequence ID" value="SVA58059.1"/>
    <property type="molecule type" value="Genomic_DNA"/>
</dbReference>
<dbReference type="GO" id="GO:0034599">
    <property type="term" value="P:cellular response to oxidative stress"/>
    <property type="evidence" value="ECO:0007669"/>
    <property type="project" value="TreeGrafter"/>
</dbReference>
<dbReference type="AlphaFoldDB" id="A0A381WZU5"/>
<evidence type="ECO:0000256" key="5">
    <source>
        <dbReference type="ARBA" id="ARBA00023284"/>
    </source>
</evidence>
<organism evidence="7">
    <name type="scientific">marine metagenome</name>
    <dbReference type="NCBI Taxonomy" id="408172"/>
    <lineage>
        <taxon>unclassified sequences</taxon>
        <taxon>metagenomes</taxon>
        <taxon>ecological metagenomes</taxon>
    </lineage>
</organism>
<dbReference type="InterPro" id="IPR036249">
    <property type="entry name" value="Thioredoxin-like_sf"/>
</dbReference>
<keyword evidence="2" id="KW-0049">Antioxidant</keyword>
<keyword evidence="5" id="KW-0676">Redox-active center</keyword>
<dbReference type="GO" id="GO:0008379">
    <property type="term" value="F:thioredoxin peroxidase activity"/>
    <property type="evidence" value="ECO:0007669"/>
    <property type="project" value="TreeGrafter"/>
</dbReference>
<feature type="domain" description="Alkyl hydroperoxide reductase subunit C/ Thiol specific antioxidant" evidence="6">
    <location>
        <begin position="1"/>
        <end position="74"/>
    </location>
</feature>
<sequence length="102" mass="11999">MRDHFNRFKEQRITVFGISYDSVESQKKFRDKYNLPFILLSDNKHKVGKLYGVDKGRWTTRKTFIIDQEGKITKIYDKVSVTTHGEDILDFLSADKPEPAEK</sequence>
<evidence type="ECO:0000256" key="3">
    <source>
        <dbReference type="ARBA" id="ARBA00023002"/>
    </source>
</evidence>
<dbReference type="PANTHER" id="PTHR42801">
    <property type="entry name" value="THIOREDOXIN-DEPENDENT PEROXIDE REDUCTASE"/>
    <property type="match status" value="1"/>
</dbReference>
<dbReference type="Pfam" id="PF00578">
    <property type="entry name" value="AhpC-TSA"/>
    <property type="match status" value="1"/>
</dbReference>
<evidence type="ECO:0000256" key="4">
    <source>
        <dbReference type="ARBA" id="ARBA00023157"/>
    </source>
</evidence>
<dbReference type="GO" id="GO:0005737">
    <property type="term" value="C:cytoplasm"/>
    <property type="evidence" value="ECO:0007669"/>
    <property type="project" value="TreeGrafter"/>
</dbReference>
<keyword evidence="4" id="KW-1015">Disulfide bond</keyword>
<evidence type="ECO:0000256" key="2">
    <source>
        <dbReference type="ARBA" id="ARBA00022862"/>
    </source>
</evidence>
<dbReference type="Gene3D" id="3.40.30.10">
    <property type="entry name" value="Glutaredoxin"/>
    <property type="match status" value="1"/>
</dbReference>
<gene>
    <name evidence="7" type="ORF">METZ01_LOCUS110913</name>
</gene>
<evidence type="ECO:0000313" key="7">
    <source>
        <dbReference type="EMBL" id="SVA58059.1"/>
    </source>
</evidence>
<name>A0A381WZU5_9ZZZZ</name>
<reference evidence="7" key="1">
    <citation type="submission" date="2018-05" db="EMBL/GenBank/DDBJ databases">
        <authorList>
            <person name="Lanie J.A."/>
            <person name="Ng W.-L."/>
            <person name="Kazmierczak K.M."/>
            <person name="Andrzejewski T.M."/>
            <person name="Davidsen T.M."/>
            <person name="Wayne K.J."/>
            <person name="Tettelin H."/>
            <person name="Glass J.I."/>
            <person name="Rusch D."/>
            <person name="Podicherti R."/>
            <person name="Tsui H.-C.T."/>
            <person name="Winkler M.E."/>
        </authorList>
    </citation>
    <scope>NUCLEOTIDE SEQUENCE</scope>
</reference>
<dbReference type="PANTHER" id="PTHR42801:SF4">
    <property type="entry name" value="AHPC_TSA FAMILY PROTEIN"/>
    <property type="match status" value="1"/>
</dbReference>
<dbReference type="CDD" id="cd03017">
    <property type="entry name" value="PRX_BCP"/>
    <property type="match status" value="1"/>
</dbReference>
<keyword evidence="3" id="KW-0560">Oxidoreductase</keyword>